<dbReference type="AlphaFoldDB" id="A0A285IVF0"/>
<sequence>MPLTREHELHKRRRGLNTGVGLVLGGFVVLVFLLTFVKITGQSMQFPDNLPGTAADTAAEEG</sequence>
<gene>
    <name evidence="2" type="ORF">CVM39_02440</name>
    <name evidence="3" type="ORF">SAMN06297129_2022</name>
</gene>
<dbReference type="EMBL" id="OBEA01000003">
    <property type="protein sequence ID" value="SNY51086.1"/>
    <property type="molecule type" value="Genomic_DNA"/>
</dbReference>
<feature type="transmembrane region" description="Helical" evidence="1">
    <location>
        <begin position="20"/>
        <end position="41"/>
    </location>
</feature>
<evidence type="ECO:0000313" key="3">
    <source>
        <dbReference type="EMBL" id="SNY51086.1"/>
    </source>
</evidence>
<proteinExistence type="predicted"/>
<organism evidence="3 4">
    <name type="scientific">Pseudooceanicola antarcticus</name>
    <dbReference type="NCBI Taxonomy" id="1247613"/>
    <lineage>
        <taxon>Bacteria</taxon>
        <taxon>Pseudomonadati</taxon>
        <taxon>Pseudomonadota</taxon>
        <taxon>Alphaproteobacteria</taxon>
        <taxon>Rhodobacterales</taxon>
        <taxon>Paracoccaceae</taxon>
        <taxon>Pseudooceanicola</taxon>
    </lineage>
</organism>
<dbReference type="RefSeq" id="WP_097145750.1">
    <property type="nucleotide sequence ID" value="NZ_OBEA01000003.1"/>
</dbReference>
<evidence type="ECO:0000313" key="2">
    <source>
        <dbReference type="EMBL" id="PJE31974.1"/>
    </source>
</evidence>
<keyword evidence="1" id="KW-1133">Transmembrane helix</keyword>
<evidence type="ECO:0000313" key="4">
    <source>
        <dbReference type="Proteomes" id="UP000231655"/>
    </source>
</evidence>
<keyword evidence="5" id="KW-1185">Reference proteome</keyword>
<protein>
    <submittedName>
        <fullName evidence="2">Cytochrome C oxidase assembly protein</fullName>
    </submittedName>
</protein>
<reference evidence="3 4" key="1">
    <citation type="submission" date="2017-09" db="EMBL/GenBank/DDBJ databases">
        <authorList>
            <person name="Ehlers B."/>
            <person name="Leendertz F.H."/>
        </authorList>
    </citation>
    <scope>NUCLEOTIDE SEQUENCE [LARGE SCALE GENOMIC DNA]</scope>
    <source>
        <strain evidence="3 4">CGMCC 1.12662</strain>
    </source>
</reference>
<evidence type="ECO:0000313" key="5">
    <source>
        <dbReference type="Proteomes" id="UP000231702"/>
    </source>
</evidence>
<dbReference type="EMBL" id="PGTD01000007">
    <property type="protein sequence ID" value="PJE31974.1"/>
    <property type="molecule type" value="Genomic_DNA"/>
</dbReference>
<dbReference type="Proteomes" id="UP000231702">
    <property type="component" value="Unassembled WGS sequence"/>
</dbReference>
<evidence type="ECO:0000256" key="1">
    <source>
        <dbReference type="SAM" id="Phobius"/>
    </source>
</evidence>
<keyword evidence="1" id="KW-0812">Transmembrane</keyword>
<keyword evidence="1" id="KW-0472">Membrane</keyword>
<dbReference type="Proteomes" id="UP000231655">
    <property type="component" value="Unassembled WGS sequence"/>
</dbReference>
<reference evidence="2 5" key="2">
    <citation type="journal article" date="2018" name="Int. J. Syst. Evol. Microbiol.">
        <title>Pseudooceanicola lipolyticus sp. nov., a marine alphaproteobacterium, reclassification of Oceanicola flagellatus as Pseudooceanicola flagellatus comb. nov. and emended description of the genus Pseudooceanicola.</title>
        <authorList>
            <person name="Huang M.-M."/>
            <person name="Guo L.-L."/>
            <person name="Wu Y.-H."/>
            <person name="Lai Q.-L."/>
            <person name="Shao Z.-Z."/>
            <person name="Wang C.-S."/>
            <person name="Wu M."/>
            <person name="Xu X.-W."/>
        </authorList>
    </citation>
    <scope>NUCLEOTIDE SEQUENCE [LARGE SCALE GENOMIC DNA]</scope>
    <source>
        <strain evidence="2 5">Ar-45</strain>
    </source>
</reference>
<name>A0A285IVF0_9RHOB</name>
<accession>A0A285IVF0</accession>